<sequence length="83" mass="9067">MSGTYVRAPSRAKGQREIQRTKSQIERTAKVIQEALMEAAASVRNRKDRISRGGSSSERESSLSEEPVSCAASCTSPRKVARV</sequence>
<organism evidence="2 3">
    <name type="scientific">Coccomyxa viridis</name>
    <dbReference type="NCBI Taxonomy" id="1274662"/>
    <lineage>
        <taxon>Eukaryota</taxon>
        <taxon>Viridiplantae</taxon>
        <taxon>Chlorophyta</taxon>
        <taxon>core chlorophytes</taxon>
        <taxon>Trebouxiophyceae</taxon>
        <taxon>Trebouxiophyceae incertae sedis</taxon>
        <taxon>Coccomyxaceae</taxon>
        <taxon>Coccomyxa</taxon>
    </lineage>
</organism>
<keyword evidence="3" id="KW-1185">Reference proteome</keyword>
<evidence type="ECO:0000313" key="3">
    <source>
        <dbReference type="Proteomes" id="UP001314263"/>
    </source>
</evidence>
<comment type="caution">
    <text evidence="2">The sequence shown here is derived from an EMBL/GenBank/DDBJ whole genome shotgun (WGS) entry which is preliminary data.</text>
</comment>
<evidence type="ECO:0000256" key="1">
    <source>
        <dbReference type="SAM" id="MobiDB-lite"/>
    </source>
</evidence>
<dbReference type="AlphaFoldDB" id="A0AAV1IJ17"/>
<evidence type="ECO:0000313" key="2">
    <source>
        <dbReference type="EMBL" id="CAK0787119.1"/>
    </source>
</evidence>
<dbReference type="EMBL" id="CAUYUE010000016">
    <property type="protein sequence ID" value="CAK0787119.1"/>
    <property type="molecule type" value="Genomic_DNA"/>
</dbReference>
<reference evidence="2 3" key="1">
    <citation type="submission" date="2023-10" db="EMBL/GenBank/DDBJ databases">
        <authorList>
            <person name="Maclean D."/>
            <person name="Macfadyen A."/>
        </authorList>
    </citation>
    <scope>NUCLEOTIDE SEQUENCE [LARGE SCALE GENOMIC DNA]</scope>
</reference>
<feature type="region of interest" description="Disordered" evidence="1">
    <location>
        <begin position="42"/>
        <end position="83"/>
    </location>
</feature>
<proteinExistence type="predicted"/>
<gene>
    <name evidence="2" type="ORF">CVIRNUC_010335</name>
</gene>
<feature type="region of interest" description="Disordered" evidence="1">
    <location>
        <begin position="1"/>
        <end position="22"/>
    </location>
</feature>
<dbReference type="Proteomes" id="UP001314263">
    <property type="component" value="Unassembled WGS sequence"/>
</dbReference>
<protein>
    <submittedName>
        <fullName evidence="2">Uncharacterized protein</fullName>
    </submittedName>
</protein>
<name>A0AAV1IJ17_9CHLO</name>
<accession>A0AAV1IJ17</accession>